<evidence type="ECO:0000313" key="3">
    <source>
        <dbReference type="Proteomes" id="UP000789342"/>
    </source>
</evidence>
<name>A0A9N9C7H9_9GLOM</name>
<dbReference type="AlphaFoldDB" id="A0A9N9C7H9"/>
<dbReference type="EMBL" id="CAJVPV010005337">
    <property type="protein sequence ID" value="CAG8589192.1"/>
    <property type="molecule type" value="Genomic_DNA"/>
</dbReference>
<proteinExistence type="predicted"/>
<evidence type="ECO:0000313" key="2">
    <source>
        <dbReference type="EMBL" id="CAG8589192.1"/>
    </source>
</evidence>
<sequence>MSRNHEAANSYFTVTSPSNWSYLGFLEALKLIWMFIVRDMTFADNSTIRKRYRAIELHNLGGVSFLLRGMGCRSYSAISCYGTALGGVVPTWGDGCRS</sequence>
<keyword evidence="1" id="KW-0472">Membrane</keyword>
<reference evidence="2" key="1">
    <citation type="submission" date="2021-06" db="EMBL/GenBank/DDBJ databases">
        <authorList>
            <person name="Kallberg Y."/>
            <person name="Tangrot J."/>
            <person name="Rosling A."/>
        </authorList>
    </citation>
    <scope>NUCLEOTIDE SEQUENCE</scope>
    <source>
        <strain evidence="2">CL551</strain>
    </source>
</reference>
<organism evidence="2 3">
    <name type="scientific">Acaulospora morrowiae</name>
    <dbReference type="NCBI Taxonomy" id="94023"/>
    <lineage>
        <taxon>Eukaryota</taxon>
        <taxon>Fungi</taxon>
        <taxon>Fungi incertae sedis</taxon>
        <taxon>Mucoromycota</taxon>
        <taxon>Glomeromycotina</taxon>
        <taxon>Glomeromycetes</taxon>
        <taxon>Diversisporales</taxon>
        <taxon>Acaulosporaceae</taxon>
        <taxon>Acaulospora</taxon>
    </lineage>
</organism>
<comment type="caution">
    <text evidence="2">The sequence shown here is derived from an EMBL/GenBank/DDBJ whole genome shotgun (WGS) entry which is preliminary data.</text>
</comment>
<evidence type="ECO:0000256" key="1">
    <source>
        <dbReference type="SAM" id="Phobius"/>
    </source>
</evidence>
<accession>A0A9N9C7H9</accession>
<gene>
    <name evidence="2" type="ORF">AMORRO_LOCUS7267</name>
</gene>
<keyword evidence="1" id="KW-0812">Transmembrane</keyword>
<dbReference type="Proteomes" id="UP000789342">
    <property type="component" value="Unassembled WGS sequence"/>
</dbReference>
<dbReference type="OrthoDB" id="2329218at2759"/>
<keyword evidence="1" id="KW-1133">Transmembrane helix</keyword>
<keyword evidence="3" id="KW-1185">Reference proteome</keyword>
<feature type="transmembrane region" description="Helical" evidence="1">
    <location>
        <begin position="20"/>
        <end position="41"/>
    </location>
</feature>
<protein>
    <submittedName>
        <fullName evidence="2">8203_t:CDS:1</fullName>
    </submittedName>
</protein>